<dbReference type="OrthoDB" id="209085at2"/>
<reference evidence="8 9" key="1">
    <citation type="submission" date="2015-05" db="EMBL/GenBank/DDBJ databases">
        <title>Draft genome sequence of Lampropedia sp. CT6, isolated from the microbial mat of a hot water spring, located at Manikaran, India.</title>
        <authorList>
            <person name="Tripathi C."/>
            <person name="Rani P."/>
            <person name="Mahato N.K."/>
            <person name="Lal R."/>
        </authorList>
    </citation>
    <scope>NUCLEOTIDE SEQUENCE [LARGE SCALE GENOMIC DNA]</scope>
    <source>
        <strain evidence="8 9">CT6</strain>
    </source>
</reference>
<dbReference type="PATRIC" id="fig|1610491.3.peg.1415"/>
<evidence type="ECO:0000256" key="6">
    <source>
        <dbReference type="ARBA" id="ARBA00030025"/>
    </source>
</evidence>
<evidence type="ECO:0000256" key="1">
    <source>
        <dbReference type="ARBA" id="ARBA00022676"/>
    </source>
</evidence>
<comment type="function">
    <text evidence="3">Protein-arginine rhamnosyltransferase that catalyzes the transfer of a single rhamnose to elongation factor P (EF-P) on 'Lys-32', a modification required for EF-P-dependent rescue of polyproline stalled ribosomes.</text>
</comment>
<evidence type="ECO:0000256" key="4">
    <source>
        <dbReference type="ARBA" id="ARBA00024346"/>
    </source>
</evidence>
<dbReference type="GO" id="GO:0106361">
    <property type="term" value="F:protein-arginine rhamnosyltransferase activity"/>
    <property type="evidence" value="ECO:0007669"/>
    <property type="project" value="InterPro"/>
</dbReference>
<keyword evidence="1" id="KW-0328">Glycosyltransferase</keyword>
<evidence type="ECO:0000313" key="9">
    <source>
        <dbReference type="Proteomes" id="UP000050580"/>
    </source>
</evidence>
<dbReference type="InterPro" id="IPR016633">
    <property type="entry name" value="EarP"/>
</dbReference>
<dbReference type="AlphaFoldDB" id="A0A0U1Q073"/>
<comment type="caution">
    <text evidence="8">The sequence shown here is derived from an EMBL/GenBank/DDBJ whole genome shotgun (WGS) entry which is preliminary data.</text>
</comment>
<sequence length="379" mass="42840">MLWDVFCQVVDNYGDAGFCWRLTQELAARGQRVRLWIDDPAPLQWLAGPRVHRDAAIEVLDWQYASNPHAMQVMHAPDVLIEAYGCAIPDAYLSALARLHAGGQRWPVWLNVEYLSAEPYVERMHGLPSPVMAGPAAGQCKTFIYPGFTPATGGLLRERNLAARIAAHDRMAWRRGLLDKADIPLAQAEQGLWVSLFCYEPACLPDWLQQWAAASTPVHLVAAAGRSQRWLRQCWLERFGGGDSTLHTLDTFQRGALTVHCQPFLEQPAFDHMLWSCDLNVVRGEESMVRALWAAVPLLWHIYPQEDHAHEAKLLAWLDRLEIQGAWRTANLTLNGLHDDGAAPELTQVRRWHSHATATARRLHRLPELIDTLMARTRS</sequence>
<evidence type="ECO:0000256" key="3">
    <source>
        <dbReference type="ARBA" id="ARBA00024303"/>
    </source>
</evidence>
<dbReference type="Pfam" id="PF10093">
    <property type="entry name" value="EarP"/>
    <property type="match status" value="1"/>
</dbReference>
<dbReference type="Proteomes" id="UP000050580">
    <property type="component" value="Unassembled WGS sequence"/>
</dbReference>
<comment type="catalytic activity">
    <reaction evidence="7">
        <text>dTDP-beta-L-rhamnose + L-arginyl-[protein] = N(omega)-(alpha-L-rhamnosyl)-L-arginyl-[protein] + dTDP + H(+)</text>
        <dbReference type="Rhea" id="RHEA:66692"/>
        <dbReference type="Rhea" id="RHEA-COMP:10532"/>
        <dbReference type="Rhea" id="RHEA-COMP:17096"/>
        <dbReference type="ChEBI" id="CHEBI:15378"/>
        <dbReference type="ChEBI" id="CHEBI:29965"/>
        <dbReference type="ChEBI" id="CHEBI:57510"/>
        <dbReference type="ChEBI" id="CHEBI:58369"/>
        <dbReference type="ChEBI" id="CHEBI:167445"/>
    </reaction>
    <physiologicalReaction direction="left-to-right" evidence="7">
        <dbReference type="Rhea" id="RHEA:66693"/>
    </physiologicalReaction>
</comment>
<keyword evidence="9" id="KW-1185">Reference proteome</keyword>
<evidence type="ECO:0000256" key="2">
    <source>
        <dbReference type="ARBA" id="ARBA00022679"/>
    </source>
</evidence>
<gene>
    <name evidence="8" type="ORF">AAV94_06680</name>
</gene>
<accession>A0A0U1Q073</accession>
<organism evidence="8 9">
    <name type="scientific">Lampropedia cohaerens</name>
    <dbReference type="NCBI Taxonomy" id="1610491"/>
    <lineage>
        <taxon>Bacteria</taxon>
        <taxon>Pseudomonadati</taxon>
        <taxon>Pseudomonadota</taxon>
        <taxon>Betaproteobacteria</taxon>
        <taxon>Burkholderiales</taxon>
        <taxon>Comamonadaceae</taxon>
        <taxon>Lampropedia</taxon>
    </lineage>
</organism>
<dbReference type="STRING" id="1610491.AAV94_06680"/>
<name>A0A0U1Q073_9BURK</name>
<dbReference type="EMBL" id="LBNQ01000022">
    <property type="protein sequence ID" value="KKW68147.1"/>
    <property type="molecule type" value="Genomic_DNA"/>
</dbReference>
<comment type="similarity">
    <text evidence="4">Belongs to the glycosyltransferase 104 family.</text>
</comment>
<evidence type="ECO:0000313" key="8">
    <source>
        <dbReference type="EMBL" id="KKW68147.1"/>
    </source>
</evidence>
<evidence type="ECO:0000256" key="5">
    <source>
        <dbReference type="ARBA" id="ARBA00024416"/>
    </source>
</evidence>
<dbReference type="NCBIfam" id="TIGR03837">
    <property type="entry name" value="efp_Arg_rhamno"/>
    <property type="match status" value="1"/>
</dbReference>
<protein>
    <recommendedName>
        <fullName evidence="5">Protein-arginine rhamnosyltransferase</fullName>
    </recommendedName>
    <alternativeName>
        <fullName evidence="6">EF-P arginine rhamnosyltransferase</fullName>
    </alternativeName>
</protein>
<proteinExistence type="inferred from homology"/>
<evidence type="ECO:0000256" key="7">
    <source>
        <dbReference type="ARBA" id="ARBA00048472"/>
    </source>
</evidence>
<keyword evidence="2" id="KW-0808">Transferase</keyword>
<dbReference type="RefSeq" id="WP_046741546.1">
    <property type="nucleotide sequence ID" value="NZ_LBNQ01000022.1"/>
</dbReference>